<evidence type="ECO:0000256" key="8">
    <source>
        <dbReference type="ARBA" id="ARBA00022806"/>
    </source>
</evidence>
<dbReference type="SUPFAM" id="SSF47819">
    <property type="entry name" value="HRDC-like"/>
    <property type="match status" value="2"/>
</dbReference>
<comment type="cofactor">
    <cofactor evidence="2">
        <name>Zn(2+)</name>
        <dbReference type="ChEBI" id="CHEBI:29105"/>
    </cofactor>
</comment>
<dbReference type="Pfam" id="PF14493">
    <property type="entry name" value="HTH_40"/>
    <property type="match status" value="1"/>
</dbReference>
<dbReference type="EC" id="5.6.2.4" evidence="16"/>
<proteinExistence type="inferred from homology"/>
<evidence type="ECO:0000256" key="1">
    <source>
        <dbReference type="ARBA" id="ARBA00001946"/>
    </source>
</evidence>
<dbReference type="InterPro" id="IPR036388">
    <property type="entry name" value="WH-like_DNA-bd_sf"/>
</dbReference>
<evidence type="ECO:0000256" key="16">
    <source>
        <dbReference type="NCBIfam" id="TIGR01389"/>
    </source>
</evidence>
<evidence type="ECO:0000313" key="21">
    <source>
        <dbReference type="EMBL" id="MBO0351507.1"/>
    </source>
</evidence>
<dbReference type="InterPro" id="IPR001650">
    <property type="entry name" value="Helicase_C-like"/>
</dbReference>
<dbReference type="Gene3D" id="3.40.50.300">
    <property type="entry name" value="P-loop containing nucleotide triphosphate hydrolases"/>
    <property type="match status" value="2"/>
</dbReference>
<evidence type="ECO:0000256" key="10">
    <source>
        <dbReference type="ARBA" id="ARBA00022840"/>
    </source>
</evidence>
<evidence type="ECO:0000256" key="11">
    <source>
        <dbReference type="ARBA" id="ARBA00023125"/>
    </source>
</evidence>
<feature type="domain" description="Helicase C-terminal" evidence="20">
    <location>
        <begin position="230"/>
        <end position="382"/>
    </location>
</feature>
<comment type="similarity">
    <text evidence="3">Belongs to the helicase family. RecQ subfamily.</text>
</comment>
<keyword evidence="22" id="KW-1185">Reference proteome</keyword>
<name>A0ABS3FYV1_9CYAN</name>
<dbReference type="GO" id="GO:0016787">
    <property type="term" value="F:hydrolase activity"/>
    <property type="evidence" value="ECO:0007669"/>
    <property type="project" value="UniProtKB-KW"/>
</dbReference>
<dbReference type="PROSITE" id="PS51194">
    <property type="entry name" value="HELICASE_CTER"/>
    <property type="match status" value="1"/>
</dbReference>
<keyword evidence="14" id="KW-0413">Isomerase</keyword>
<dbReference type="InterPro" id="IPR002121">
    <property type="entry name" value="HRDC_dom"/>
</dbReference>
<evidence type="ECO:0000313" key="22">
    <source>
        <dbReference type="Proteomes" id="UP000664844"/>
    </source>
</evidence>
<dbReference type="GO" id="GO:0003678">
    <property type="term" value="F:DNA helicase activity"/>
    <property type="evidence" value="ECO:0007669"/>
    <property type="project" value="UniProtKB-EC"/>
</dbReference>
<evidence type="ECO:0000256" key="15">
    <source>
        <dbReference type="ARBA" id="ARBA00034617"/>
    </source>
</evidence>
<comment type="catalytic activity">
    <reaction evidence="15">
        <text>Couples ATP hydrolysis with the unwinding of duplex DNA by translocating in the 3'-5' direction.</text>
        <dbReference type="EC" id="5.6.2.4"/>
    </reaction>
</comment>
<feature type="coiled-coil region" evidence="17">
    <location>
        <begin position="530"/>
        <end position="557"/>
    </location>
</feature>
<dbReference type="InterPro" id="IPR029491">
    <property type="entry name" value="Helicase_HTH"/>
</dbReference>
<evidence type="ECO:0000256" key="3">
    <source>
        <dbReference type="ARBA" id="ARBA00005446"/>
    </source>
</evidence>
<keyword evidence="13" id="KW-0234">DNA repair</keyword>
<dbReference type="RefSeq" id="WP_207089946.1">
    <property type="nucleotide sequence ID" value="NZ_JAFLQW010000553.1"/>
</dbReference>
<evidence type="ECO:0000259" key="20">
    <source>
        <dbReference type="PROSITE" id="PS51194"/>
    </source>
</evidence>
<evidence type="ECO:0000259" key="19">
    <source>
        <dbReference type="PROSITE" id="PS51192"/>
    </source>
</evidence>
<dbReference type="InterPro" id="IPR027417">
    <property type="entry name" value="P-loop_NTPase"/>
</dbReference>
<keyword evidence="5" id="KW-0547">Nucleotide-binding</keyword>
<gene>
    <name evidence="21" type="primary">recQ</name>
    <name evidence="21" type="ORF">J0895_20975</name>
</gene>
<dbReference type="CDD" id="cd18794">
    <property type="entry name" value="SF2_C_RecQ"/>
    <property type="match status" value="1"/>
</dbReference>
<dbReference type="EMBL" id="JAFLQW010000553">
    <property type="protein sequence ID" value="MBO0351507.1"/>
    <property type="molecule type" value="Genomic_DNA"/>
</dbReference>
<keyword evidence="9" id="KW-0862">Zinc</keyword>
<keyword evidence="12" id="KW-0233">DNA recombination</keyword>
<comment type="caution">
    <text evidence="21">The sequence shown here is derived from an EMBL/GenBank/DDBJ whole genome shotgun (WGS) entry which is preliminary data.</text>
</comment>
<dbReference type="InterPro" id="IPR006293">
    <property type="entry name" value="DNA_helicase_ATP-dep_RecQ_bac"/>
</dbReference>
<evidence type="ECO:0000256" key="4">
    <source>
        <dbReference type="ARBA" id="ARBA00022723"/>
    </source>
</evidence>
<dbReference type="SMART" id="SM00490">
    <property type="entry name" value="HELICc"/>
    <property type="match status" value="1"/>
</dbReference>
<dbReference type="Pfam" id="PF00271">
    <property type="entry name" value="Helicase_C"/>
    <property type="match status" value="1"/>
</dbReference>
<dbReference type="InterPro" id="IPR032284">
    <property type="entry name" value="RecQ_Zn-bd"/>
</dbReference>
<evidence type="ECO:0000256" key="17">
    <source>
        <dbReference type="SAM" id="Coils"/>
    </source>
</evidence>
<protein>
    <recommendedName>
        <fullName evidence="16">DNA helicase RecQ</fullName>
        <ecNumber evidence="16">5.6.2.4</ecNumber>
    </recommendedName>
</protein>
<evidence type="ECO:0000256" key="2">
    <source>
        <dbReference type="ARBA" id="ARBA00001947"/>
    </source>
</evidence>
<keyword evidence="4" id="KW-0479">Metal-binding</keyword>
<dbReference type="InterPro" id="IPR010997">
    <property type="entry name" value="HRDC-like_sf"/>
</dbReference>
<dbReference type="Proteomes" id="UP000664844">
    <property type="component" value="Unassembled WGS sequence"/>
</dbReference>
<dbReference type="CDD" id="cd17920">
    <property type="entry name" value="DEXHc_RecQ"/>
    <property type="match status" value="1"/>
</dbReference>
<accession>A0ABS3FYV1</accession>
<evidence type="ECO:0000256" key="5">
    <source>
        <dbReference type="ARBA" id="ARBA00022741"/>
    </source>
</evidence>
<dbReference type="PROSITE" id="PS51192">
    <property type="entry name" value="HELICASE_ATP_BIND_1"/>
    <property type="match status" value="1"/>
</dbReference>
<dbReference type="Gene3D" id="1.10.10.1390">
    <property type="entry name" value="ATP-dependent DNA helicase RecQ"/>
    <property type="match status" value="1"/>
</dbReference>
<feature type="domain" description="HRDC" evidence="18">
    <location>
        <begin position="534"/>
        <end position="614"/>
    </location>
</feature>
<dbReference type="SUPFAM" id="SSF52540">
    <property type="entry name" value="P-loop containing nucleoside triphosphate hydrolases"/>
    <property type="match status" value="2"/>
</dbReference>
<evidence type="ECO:0000256" key="13">
    <source>
        <dbReference type="ARBA" id="ARBA00023204"/>
    </source>
</evidence>
<evidence type="ECO:0000256" key="14">
    <source>
        <dbReference type="ARBA" id="ARBA00023235"/>
    </source>
</evidence>
<reference evidence="21 22" key="1">
    <citation type="submission" date="2021-03" db="EMBL/GenBank/DDBJ databases">
        <title>Metabolic Capacity of the Antarctic Cyanobacterium Phormidium pseudopriestleyi that Sustains Oxygenic Photosynthesis in the Presence of Hydrogen Sulfide.</title>
        <authorList>
            <person name="Lumian J.E."/>
            <person name="Jungblut A.D."/>
            <person name="Dillon M.L."/>
            <person name="Hawes I."/>
            <person name="Doran P.T."/>
            <person name="Mackey T.J."/>
            <person name="Dick G.J."/>
            <person name="Grettenberger C.L."/>
            <person name="Sumner D.Y."/>
        </authorList>
    </citation>
    <scope>NUCLEOTIDE SEQUENCE [LARGE SCALE GENOMIC DNA]</scope>
    <source>
        <strain evidence="21 22">FRX01</strain>
    </source>
</reference>
<evidence type="ECO:0000256" key="7">
    <source>
        <dbReference type="ARBA" id="ARBA00022801"/>
    </source>
</evidence>
<keyword evidence="17" id="KW-0175">Coiled coil</keyword>
<dbReference type="Gene3D" id="1.10.150.80">
    <property type="entry name" value="HRDC domain"/>
    <property type="match status" value="2"/>
</dbReference>
<keyword evidence="10" id="KW-0067">ATP-binding</keyword>
<dbReference type="SMART" id="SM00487">
    <property type="entry name" value="DEXDc"/>
    <property type="match status" value="1"/>
</dbReference>
<keyword evidence="7 21" id="KW-0378">Hydrolase</keyword>
<dbReference type="PANTHER" id="PTHR13710">
    <property type="entry name" value="DNA HELICASE RECQ FAMILY MEMBER"/>
    <property type="match status" value="1"/>
</dbReference>
<keyword evidence="6" id="KW-0227">DNA damage</keyword>
<evidence type="ECO:0000259" key="18">
    <source>
        <dbReference type="PROSITE" id="PS50967"/>
    </source>
</evidence>
<dbReference type="NCBIfam" id="TIGR00614">
    <property type="entry name" value="recQ_fam"/>
    <property type="match status" value="1"/>
</dbReference>
<dbReference type="Pfam" id="PF16124">
    <property type="entry name" value="RecQ_Zn_bind"/>
    <property type="match status" value="1"/>
</dbReference>
<evidence type="ECO:0000256" key="6">
    <source>
        <dbReference type="ARBA" id="ARBA00022763"/>
    </source>
</evidence>
<dbReference type="PANTHER" id="PTHR13710:SF105">
    <property type="entry name" value="ATP-DEPENDENT DNA HELICASE Q1"/>
    <property type="match status" value="1"/>
</dbReference>
<feature type="domain" description="Helicase ATP-binding" evidence="19">
    <location>
        <begin position="36"/>
        <end position="208"/>
    </location>
</feature>
<dbReference type="Pfam" id="PF00570">
    <property type="entry name" value="HRDC"/>
    <property type="match status" value="2"/>
</dbReference>
<feature type="domain" description="HRDC" evidence="18">
    <location>
        <begin position="629"/>
        <end position="709"/>
    </location>
</feature>
<dbReference type="SMART" id="SM00956">
    <property type="entry name" value="RQC"/>
    <property type="match status" value="1"/>
</dbReference>
<dbReference type="NCBIfam" id="TIGR01389">
    <property type="entry name" value="recQ"/>
    <property type="match status" value="1"/>
</dbReference>
<dbReference type="InterPro" id="IPR018982">
    <property type="entry name" value="RQC_domain"/>
</dbReference>
<dbReference type="InterPro" id="IPR004589">
    <property type="entry name" value="DNA_helicase_ATP-dep_RecQ"/>
</dbReference>
<dbReference type="Pfam" id="PF09382">
    <property type="entry name" value="RQC"/>
    <property type="match status" value="1"/>
</dbReference>
<dbReference type="InterPro" id="IPR044876">
    <property type="entry name" value="HRDC_dom_sf"/>
</dbReference>
<dbReference type="Gene3D" id="1.10.10.10">
    <property type="entry name" value="Winged helix-like DNA-binding domain superfamily/Winged helix DNA-binding domain"/>
    <property type="match status" value="1"/>
</dbReference>
<dbReference type="Pfam" id="PF00270">
    <property type="entry name" value="DEAD"/>
    <property type="match status" value="1"/>
</dbReference>
<dbReference type="PROSITE" id="PS50967">
    <property type="entry name" value="HRDC"/>
    <property type="match status" value="2"/>
</dbReference>
<dbReference type="InterPro" id="IPR011545">
    <property type="entry name" value="DEAD/DEAH_box_helicase_dom"/>
</dbReference>
<keyword evidence="8 21" id="KW-0347">Helicase</keyword>
<evidence type="ECO:0000256" key="9">
    <source>
        <dbReference type="ARBA" id="ARBA00022833"/>
    </source>
</evidence>
<keyword evidence="11" id="KW-0238">DNA-binding</keyword>
<dbReference type="SMART" id="SM00341">
    <property type="entry name" value="HRDC"/>
    <property type="match status" value="2"/>
</dbReference>
<sequence>MSGISPLNATAPNQLERSLKHFFGHDSFRLGQREIVEAALQNRDLLIVMPTGGGKSLCFQLPALLRKGVTVVVSPLIALMQDQVESLKNNGIACTFLNSTLSWEQTRSRETAILQGEIKLLYVAPERLLSERFLPFMDLIRAQVGISGFAIDEAHCVSEWGHDFRPEYRQMQLLRQRYPEIPMMALTATATDRVRQDITQQLALRDPKIHLASFNRPNLYYEVRQKNKQSYRELVKLIRESKGSGIIYCLSRRRVDEIAYKLQREGIDAIPYHAGMPDDERSTNQTRFIRDDAQVIVATIAFGMGINKPDVRFVVHYDLPRNIEGYYQESGRAGRDGETANCTMFFGYGDIKTIEYIIDQKTDVDEQRIARQQLRQIINYSESTVCRRTIQLGYFGERFPGNCDNCDNCKHPNPTEDWTIESMKFLSCVARSKERFGMNYIIDVLRGSKKEKVLKYGHETLSTYGIGLDKTADDWKMLGRSLIHQGLVEETTDGYSVLKLNEGSWEVMRKQRQVFIAVPKAPVNSDMTDRDRKKAEVEMLLDRLRSLRKEIADEQSVAPYMVFADSTLKLMAQQRPQTLDEFGTLSGVVGYKVEQYGDRFVTEIREYCQTYGLSSVGMSRGGNGTGELDAAGKELFEQLRVLRREIANERGVPPFVVFPDSTLKAIAQQRPQSLAAFKQISGVGEYKLAEFGDRFITSIQAYCQSRGLQESKPMAIPESVVKSDPSFTQLLTLESHQEGMSVAEIAAKRNLKETTVESHLIELLEMDQPVDIHRLVPVQRQQVIIQALQLLGSNLLKPVYEHLGEKYSYNELRLVRAAWQRNLCGNIQSVEDELDF</sequence>
<dbReference type="InterPro" id="IPR014001">
    <property type="entry name" value="Helicase_ATP-bd"/>
</dbReference>
<comment type="cofactor">
    <cofactor evidence="1">
        <name>Mg(2+)</name>
        <dbReference type="ChEBI" id="CHEBI:18420"/>
    </cofactor>
</comment>
<evidence type="ECO:0000256" key="12">
    <source>
        <dbReference type="ARBA" id="ARBA00023172"/>
    </source>
</evidence>
<organism evidence="21 22">
    <name type="scientific">Phormidium pseudopriestleyi FRX01</name>
    <dbReference type="NCBI Taxonomy" id="1759528"/>
    <lineage>
        <taxon>Bacteria</taxon>
        <taxon>Bacillati</taxon>
        <taxon>Cyanobacteriota</taxon>
        <taxon>Cyanophyceae</taxon>
        <taxon>Oscillatoriophycideae</taxon>
        <taxon>Oscillatoriales</taxon>
        <taxon>Oscillatoriaceae</taxon>
        <taxon>Phormidium</taxon>
    </lineage>
</organism>